<evidence type="ECO:0000313" key="1">
    <source>
        <dbReference type="EMBL" id="BBI99846.1"/>
    </source>
</evidence>
<dbReference type="Proteomes" id="UP001319121">
    <property type="component" value="Chromosome"/>
</dbReference>
<gene>
    <name evidence="1" type="primary">rpfE</name>
    <name evidence="1" type="ORF">FGKAn22_15390</name>
</gene>
<dbReference type="KEGG" id="fku:FGKAn22_15390"/>
<protein>
    <recommendedName>
        <fullName evidence="3">Phosphoglycerate mutase</fullName>
    </recommendedName>
</protein>
<name>A0AAN1W0P6_9PROT</name>
<dbReference type="InterPro" id="IPR016631">
    <property type="entry name" value="Regulatory_RpfE"/>
</dbReference>
<reference evidence="1 2" key="1">
    <citation type="submission" date="2019-03" db="EMBL/GenBank/DDBJ databases">
        <title>Complete genome sequence of Ferrigenium kumadai strain An22, a microaerophilic iron-oxidizing bacterium isolated from a paddy field soil.</title>
        <authorList>
            <person name="Watanabe T."/>
            <person name="Asakawa S."/>
        </authorList>
    </citation>
    <scope>NUCLEOTIDE SEQUENCE [LARGE SCALE GENOMIC DNA]</scope>
    <source>
        <strain evidence="1 2">An22</strain>
    </source>
</reference>
<dbReference type="RefSeq" id="WP_212785108.1">
    <property type="nucleotide sequence ID" value="NZ_AP019536.1"/>
</dbReference>
<keyword evidence="2" id="KW-1185">Reference proteome</keyword>
<dbReference type="AlphaFoldDB" id="A0AAN1W0P6"/>
<sequence>MRSVRLVVPDLFLPREFAAEVCAGLRLPALEKMLSRGRSETVGAMTQESHLAGLFGLPASAGTASLGAAFDGLAEGHWLRADPVHLQLHRDRLVLQEVTLGADEANEFCASLNRHFSGEGIEFFAPHPQRWYVRLATEPAIETVPLSQAVGRNVRGLLPQGADAVRWTQLFNEIQMLLFAHELNERREARGEMPVNSVWLWGGGHAAMPQPRYRDVCSDDVLVGMFAAAAGVPFSGWSDRWPDAAGDGEQLLVWNGLRHALQRGDLTAWREALQAFEAGYLQPLWQALRGGRIGKLRLDVLAADGVHHVTLTRVDAWAFWRRAKPLAAYPMV</sequence>
<evidence type="ECO:0008006" key="3">
    <source>
        <dbReference type="Google" id="ProtNLM"/>
    </source>
</evidence>
<organism evidence="1 2">
    <name type="scientific">Ferrigenium kumadai</name>
    <dbReference type="NCBI Taxonomy" id="1682490"/>
    <lineage>
        <taxon>Bacteria</taxon>
        <taxon>Pseudomonadati</taxon>
        <taxon>Pseudomonadota</taxon>
        <taxon>Betaproteobacteria</taxon>
        <taxon>Nitrosomonadales</taxon>
        <taxon>Gallionellaceae</taxon>
        <taxon>Ferrigenium</taxon>
    </lineage>
</organism>
<accession>A0AAN1W0P6</accession>
<evidence type="ECO:0000313" key="2">
    <source>
        <dbReference type="Proteomes" id="UP001319121"/>
    </source>
</evidence>
<dbReference type="EMBL" id="AP019536">
    <property type="protein sequence ID" value="BBI99846.1"/>
    <property type="molecule type" value="Genomic_DNA"/>
</dbReference>
<dbReference type="PIRSF" id="PIRSF015283">
    <property type="entry name" value="Regulatory_RpfE"/>
    <property type="match status" value="1"/>
</dbReference>
<proteinExistence type="predicted"/>